<dbReference type="OrthoDB" id="2125658at2759"/>
<feature type="compositionally biased region" description="Basic and acidic residues" evidence="8">
    <location>
        <begin position="852"/>
        <end position="863"/>
    </location>
</feature>
<organism evidence="11 12">
    <name type="scientific">Dreissena polymorpha</name>
    <name type="common">Zebra mussel</name>
    <name type="synonym">Mytilus polymorpha</name>
    <dbReference type="NCBI Taxonomy" id="45954"/>
    <lineage>
        <taxon>Eukaryota</taxon>
        <taxon>Metazoa</taxon>
        <taxon>Spiralia</taxon>
        <taxon>Lophotrochozoa</taxon>
        <taxon>Mollusca</taxon>
        <taxon>Bivalvia</taxon>
        <taxon>Autobranchia</taxon>
        <taxon>Heteroconchia</taxon>
        <taxon>Euheterodonta</taxon>
        <taxon>Imparidentia</taxon>
        <taxon>Neoheterodontei</taxon>
        <taxon>Myida</taxon>
        <taxon>Dreissenoidea</taxon>
        <taxon>Dreissenidae</taxon>
        <taxon>Dreissena</taxon>
    </lineage>
</organism>
<comment type="subcellular location">
    <subcellularLocation>
        <location evidence="1">Cytoplasm</location>
        <location evidence="1">Cytoskeleton</location>
    </subcellularLocation>
</comment>
<feature type="region of interest" description="Disordered" evidence="8">
    <location>
        <begin position="1409"/>
        <end position="1470"/>
    </location>
</feature>
<evidence type="ECO:0000313" key="12">
    <source>
        <dbReference type="Proteomes" id="UP000828390"/>
    </source>
</evidence>
<dbReference type="Pfam" id="PF08683">
    <property type="entry name" value="CAMSAP_CKK"/>
    <property type="match status" value="1"/>
</dbReference>
<sequence length="1878" mass="205725">MDTWQSDGAEDSDGEIVEIMSVEEYDGEKAKALASLSWVLCKAYQDKVPTEFHDPFYINGEGSWTIKPRLANLLASSELYCLACKNMFGDNASQWAGHWSIIQVLSRKGIYAVGSDSNDVTETILMQSAPFKLKAHLALIDALMKAFCGEIMSVERVTQTVRRFSSFNASSELPNDSEEAVLFWVNKVCATVQVSLQDRAAQLEAADDPQETSNEPPAVPMLLRLVEDVGDGCSIAALISFYCPSILRIQDVCLKSNVGIADSLYNLRLIKSFCERHLPYKTWHFTFEDLLYSHVKLKVNILMLIAEIFYWFEIRTVPVVTGAGITGTPDAGRHTSGTVSRVPSVPISNVTKQSFQRHRVDSELRCSSAPDPHKGSPTLPHRAQPLLHRRQQNNGAHDDVRQSLNVVGGPAGSQSLNVVGGPAGRQRGPPRESVVAWPEKCQQSALMAESGSGDSRNLLANVSIDSDMNASFSSGSIDLGDLDTSPRDVLDPTPRLQGGADTGHVISFSLQNQKGTPFSTDIKRHDLESVNSVNLRVDEGFDSKQCAAGLNSESITAGNFERLFPAKLKQAKEKTSVHSKEEEQGEVLKWKTANPTSKVKKGVTIDPQSTVINSQSASVGHDMKLPFESQVSADQCSPSHMDKSDPIPRKFEAFFVGGSVDGSVDLPTHRSDVTVAESYIIDHVHTPEAARAAGIPVIETANQSPRSLELANQSPRSLELANQSPRALAMANQIPRSLSREGSVASSKSSGEFSDHESQKIHADHKTQESVQKHALSGKENFLDTNDPANFIIRKPVLVSKPPKTVDFENKIPSTTFSQIKQLRNVGNTDNSGFVYMQQGQDDNSKPSSLKDTFHKKQQEKKSLFNSSPSRQPVPNSTQPMAVENEATSEVPAANAAAGQELLKIKMKLEEKRKAIERKKHTQEIQQQKIRQRLGKAAFLHVVGKPKDGPSDTTELQAENGTAQMTSTANNARTAAQSPRSLNARDGIQQTIENVRNNWFNKEDHMSQGDGENSEGEGQGAGLTDSEMSSSQESQGSQQGRRLLFDRRSASVERVASLAEQRIAQPDTASYPRSEGNGSNIDELSAGMSTSPVFSQQSIPSPPRLSVGQSGSFVERQSRSDLGRKSDVKPERQESYDEYSNSLDKLNQSLTDLQGEIMKLSLKKGQQLQVSRSRSKSPTQVEAKLIEKQPALVDSNVERTSAQHKSRSSSEPRQLAQEGQQPGNYASLPRQPPAYAQHGQQHQLQQYAMSPTSMVGQIGPIYGTHGHYMQSPGHGFPSYVLGPGQGQMTYPQMQPPFHQSPPGFPHTGGPGMYPGQPYPGPHSLVSPPSAAQPGPYSTMYTSPGVPSNQFQPLQPLPGPYTNPSHMGQYLPQGHQPQPHMFDMQQAYNQHSSVQNPVSSTPEAVQLRSSQIRENRGVTNDNTRQFKGDNSDSNVQSSRSSNSDINKSNNVSDKSDSGVTRITGKTSSSNSYVSSVISDFAAQVTQPGGQVPGTHSDDLQGSSLGTGADLDTSTSGLDVTPVGFVVGQDDTSLDQSAEEEMHRKKEKLEKMRLKRVEEQERKRLKLEQDMNRRREMERLKQEESDRRKSEEKARREAIFKQYITKKDDDEEGPPKKEKPKQRTRPKSMFVKPELVEGFEGAGSVDDLTSRVMSASVGPEPSNGAQLKGTRNTRSSKSPQHKQVMRKAVSMNTLHNGSGDGRSLAYGGLTHRRPLSPDPNRTRKGQRSNESSESGSSQGGVDYAGPKLFVKPSAKSNRHIIINAISHCCLAGSVNTEQKNKVLEEIAKSNAKHFIILFRDSSCGYRGLYGFDPDTEDCFKILGVGPRSIQHDMVEKYYKYNSGGKSFSEVVSTKHISVSIDAVSLQNAVWKPAKPPAKAM</sequence>
<evidence type="ECO:0000256" key="6">
    <source>
        <dbReference type="PROSITE-ProRule" id="PRU00841"/>
    </source>
</evidence>
<dbReference type="Pfam" id="PF25532">
    <property type="entry name" value="CH_CAMSAP2_N"/>
    <property type="match status" value="1"/>
</dbReference>
<keyword evidence="4 7" id="KW-0175">Coiled coil</keyword>
<feature type="domain" description="Calponin-homology (CH)" evidence="9">
    <location>
        <begin position="175"/>
        <end position="313"/>
    </location>
</feature>
<feature type="compositionally biased region" description="Low complexity" evidence="8">
    <location>
        <begin position="1430"/>
        <end position="1451"/>
    </location>
</feature>
<dbReference type="FunFam" id="3.10.20.360:FF:000002">
    <property type="entry name" value="Patronin, isoform M"/>
    <property type="match status" value="1"/>
</dbReference>
<comment type="similarity">
    <text evidence="6">Belongs to the CAMSAP1 family.</text>
</comment>
<feature type="region of interest" description="Disordered" evidence="8">
    <location>
        <begin position="703"/>
        <end position="782"/>
    </location>
</feature>
<dbReference type="InterPro" id="IPR001715">
    <property type="entry name" value="CH_dom"/>
</dbReference>
<evidence type="ECO:0008006" key="13">
    <source>
        <dbReference type="Google" id="ProtNLM"/>
    </source>
</evidence>
<feature type="domain" description="CKK" evidence="10">
    <location>
        <begin position="1743"/>
        <end position="1878"/>
    </location>
</feature>
<feature type="compositionally biased region" description="Polar residues" evidence="8">
    <location>
        <begin position="1209"/>
        <end position="1224"/>
    </location>
</feature>
<feature type="compositionally biased region" description="Polar residues" evidence="8">
    <location>
        <begin position="831"/>
        <end position="851"/>
    </location>
</feature>
<evidence type="ECO:0000256" key="8">
    <source>
        <dbReference type="SAM" id="MobiDB-lite"/>
    </source>
</evidence>
<dbReference type="GO" id="GO:0030507">
    <property type="term" value="F:spectrin binding"/>
    <property type="evidence" value="ECO:0007669"/>
    <property type="project" value="InterPro"/>
</dbReference>
<dbReference type="GO" id="GO:0051011">
    <property type="term" value="F:microtubule minus-end binding"/>
    <property type="evidence" value="ECO:0007669"/>
    <property type="project" value="TreeGrafter"/>
</dbReference>
<dbReference type="Pfam" id="PF17095">
    <property type="entry name" value="CAMSAP_CC1"/>
    <property type="match status" value="1"/>
</dbReference>
<feature type="region of interest" description="Disordered" evidence="8">
    <location>
        <begin position="1058"/>
        <end position="1141"/>
    </location>
</feature>
<feature type="region of interest" description="Disordered" evidence="8">
    <location>
        <begin position="831"/>
        <end position="879"/>
    </location>
</feature>
<dbReference type="PANTHER" id="PTHR21595:SF0">
    <property type="entry name" value="PATRONIN"/>
    <property type="match status" value="1"/>
</dbReference>
<reference evidence="11" key="2">
    <citation type="submission" date="2020-11" db="EMBL/GenBank/DDBJ databases">
        <authorList>
            <person name="McCartney M.A."/>
            <person name="Auch B."/>
            <person name="Kono T."/>
            <person name="Mallez S."/>
            <person name="Becker A."/>
            <person name="Gohl D.M."/>
            <person name="Silverstein K.A.T."/>
            <person name="Koren S."/>
            <person name="Bechman K.B."/>
            <person name="Herman A."/>
            <person name="Abrahante J.E."/>
            <person name="Garbe J."/>
        </authorList>
    </citation>
    <scope>NUCLEOTIDE SEQUENCE</scope>
    <source>
        <strain evidence="11">Duluth1</strain>
        <tissue evidence="11">Whole animal</tissue>
    </source>
</reference>
<evidence type="ECO:0000259" key="9">
    <source>
        <dbReference type="PROSITE" id="PS50021"/>
    </source>
</evidence>
<dbReference type="InterPro" id="IPR031372">
    <property type="entry name" value="CAMSAP_CC1"/>
</dbReference>
<name>A0A9D4NIB9_DREPO</name>
<dbReference type="InterPro" id="IPR014797">
    <property type="entry name" value="CKK_CAMSAP"/>
</dbReference>
<feature type="region of interest" description="Disordered" evidence="8">
    <location>
        <begin position="352"/>
        <end position="381"/>
    </location>
</feature>
<feature type="compositionally biased region" description="Basic and acidic residues" evidence="8">
    <location>
        <begin position="1116"/>
        <end position="1135"/>
    </location>
</feature>
<feature type="compositionally biased region" description="Low complexity" evidence="8">
    <location>
        <begin position="1237"/>
        <end position="1246"/>
    </location>
</feature>
<feature type="compositionally biased region" description="Polar residues" evidence="8">
    <location>
        <begin position="1498"/>
        <end position="1516"/>
    </location>
</feature>
<accession>A0A9D4NIB9</accession>
<keyword evidence="12" id="KW-1185">Reference proteome</keyword>
<evidence type="ECO:0000256" key="3">
    <source>
        <dbReference type="ARBA" id="ARBA00022701"/>
    </source>
</evidence>
<feature type="compositionally biased region" description="Low complexity" evidence="8">
    <location>
        <begin position="1726"/>
        <end position="1738"/>
    </location>
</feature>
<gene>
    <name evidence="11" type="ORF">DPMN_021312</name>
</gene>
<dbReference type="InterPro" id="IPR036872">
    <property type="entry name" value="CH_dom_sf"/>
</dbReference>
<feature type="compositionally biased region" description="Polar residues" evidence="8">
    <location>
        <begin position="1661"/>
        <end position="1676"/>
    </location>
</feature>
<keyword evidence="2" id="KW-0963">Cytoplasm</keyword>
<dbReference type="GO" id="GO:0007026">
    <property type="term" value="P:negative regulation of microtubule depolymerization"/>
    <property type="evidence" value="ECO:0007669"/>
    <property type="project" value="TreeGrafter"/>
</dbReference>
<feature type="region of interest" description="Disordered" evidence="8">
    <location>
        <begin position="1530"/>
        <end position="1549"/>
    </location>
</feature>
<dbReference type="GO" id="GO:0005516">
    <property type="term" value="F:calmodulin binding"/>
    <property type="evidence" value="ECO:0007669"/>
    <property type="project" value="InterPro"/>
</dbReference>
<feature type="compositionally biased region" description="Polar residues" evidence="8">
    <location>
        <begin position="1164"/>
        <end position="1180"/>
    </location>
</feature>
<evidence type="ECO:0000313" key="11">
    <source>
        <dbReference type="EMBL" id="KAH3897127.1"/>
    </source>
</evidence>
<dbReference type="InterPro" id="IPR022613">
    <property type="entry name" value="CH_CAMSAP_2"/>
</dbReference>
<evidence type="ECO:0000256" key="1">
    <source>
        <dbReference type="ARBA" id="ARBA00004245"/>
    </source>
</evidence>
<evidence type="ECO:0000256" key="5">
    <source>
        <dbReference type="ARBA" id="ARBA00023212"/>
    </source>
</evidence>
<feature type="compositionally biased region" description="Polar residues" evidence="8">
    <location>
        <begin position="1076"/>
        <end position="1099"/>
    </location>
</feature>
<protein>
    <recommendedName>
        <fullName evidence="13">Patronin</fullName>
    </recommendedName>
</protein>
<dbReference type="CDD" id="cd22249">
    <property type="entry name" value="UDM1_RNF168_RNF169-like"/>
    <property type="match status" value="1"/>
</dbReference>
<feature type="compositionally biased region" description="Basic and acidic residues" evidence="8">
    <location>
        <begin position="753"/>
        <end position="772"/>
    </location>
</feature>
<comment type="caution">
    <text evidence="11">The sequence shown here is derived from an EMBL/GenBank/DDBJ whole genome shotgun (WGS) entry which is preliminary data.</text>
</comment>
<dbReference type="Gene3D" id="3.10.20.360">
    <property type="entry name" value="CKK domain"/>
    <property type="match status" value="1"/>
</dbReference>
<dbReference type="SUPFAM" id="SSF47576">
    <property type="entry name" value="Calponin-homology domain, CH-domain"/>
    <property type="match status" value="1"/>
</dbReference>
<feature type="compositionally biased region" description="Polar residues" evidence="8">
    <location>
        <begin position="964"/>
        <end position="981"/>
    </location>
</feature>
<feature type="compositionally biased region" description="Polar residues" evidence="8">
    <location>
        <begin position="864"/>
        <end position="879"/>
    </location>
</feature>
<dbReference type="InterPro" id="IPR038209">
    <property type="entry name" value="CKK_dom_sf"/>
</dbReference>
<dbReference type="InterPro" id="IPR011033">
    <property type="entry name" value="PRC_barrel-like_sf"/>
</dbReference>
<dbReference type="PROSITE" id="PS51508">
    <property type="entry name" value="CKK"/>
    <property type="match status" value="1"/>
</dbReference>
<feature type="region of interest" description="Disordered" evidence="8">
    <location>
        <begin position="1164"/>
        <end position="1246"/>
    </location>
</feature>
<dbReference type="PANTHER" id="PTHR21595">
    <property type="entry name" value="PATRONIN"/>
    <property type="match status" value="1"/>
</dbReference>
<dbReference type="Pfam" id="PF11971">
    <property type="entry name" value="CAMSAP_CH"/>
    <property type="match status" value="1"/>
</dbReference>
<feature type="compositionally biased region" description="Low complexity" evidence="8">
    <location>
        <begin position="1026"/>
        <end position="1040"/>
    </location>
</feature>
<feature type="compositionally biased region" description="Basic and acidic residues" evidence="8">
    <location>
        <begin position="1538"/>
        <end position="1549"/>
    </location>
</feature>
<dbReference type="SMART" id="SM01051">
    <property type="entry name" value="CAMSAP_CKK"/>
    <property type="match status" value="1"/>
</dbReference>
<proteinExistence type="inferred from homology"/>
<dbReference type="SUPFAM" id="SSF50346">
    <property type="entry name" value="PRC-barrel domain"/>
    <property type="match status" value="1"/>
</dbReference>
<dbReference type="InterPro" id="IPR058042">
    <property type="entry name" value="CAMSAP_N"/>
</dbReference>
<feature type="region of interest" description="Disordered" evidence="8">
    <location>
        <begin position="1339"/>
        <end position="1379"/>
    </location>
</feature>
<dbReference type="GO" id="GO:0036449">
    <property type="term" value="C:microtubule minus-end"/>
    <property type="evidence" value="ECO:0007669"/>
    <property type="project" value="TreeGrafter"/>
</dbReference>
<evidence type="ECO:0000259" key="10">
    <source>
        <dbReference type="PROSITE" id="PS51508"/>
    </source>
</evidence>
<feature type="region of interest" description="Disordered" evidence="8">
    <location>
        <begin position="402"/>
        <end position="432"/>
    </location>
</feature>
<evidence type="ECO:0000256" key="7">
    <source>
        <dbReference type="SAM" id="Coils"/>
    </source>
</evidence>
<dbReference type="Proteomes" id="UP000828390">
    <property type="component" value="Unassembled WGS sequence"/>
</dbReference>
<dbReference type="EMBL" id="JAIWYP010000001">
    <property type="protein sequence ID" value="KAH3897127.1"/>
    <property type="molecule type" value="Genomic_DNA"/>
</dbReference>
<dbReference type="InterPro" id="IPR032940">
    <property type="entry name" value="CAMSAP"/>
</dbReference>
<feature type="region of interest" description="Disordered" evidence="8">
    <location>
        <begin position="1566"/>
        <end position="1742"/>
    </location>
</feature>
<keyword evidence="5" id="KW-0206">Cytoskeleton</keyword>
<evidence type="ECO:0000256" key="4">
    <source>
        <dbReference type="ARBA" id="ARBA00023054"/>
    </source>
</evidence>
<feature type="coiled-coil region" evidence="7">
    <location>
        <begin position="899"/>
        <end position="926"/>
    </location>
</feature>
<comment type="domain">
    <text evidence="6">The CKK domain binds microtubules.</text>
</comment>
<evidence type="ECO:0000256" key="2">
    <source>
        <dbReference type="ARBA" id="ARBA00022490"/>
    </source>
</evidence>
<dbReference type="GO" id="GO:0031122">
    <property type="term" value="P:cytoplasmic microtubule organization"/>
    <property type="evidence" value="ECO:0007669"/>
    <property type="project" value="TreeGrafter"/>
</dbReference>
<feature type="region of interest" description="Disordered" evidence="8">
    <location>
        <begin position="1484"/>
        <end position="1516"/>
    </location>
</feature>
<reference evidence="11" key="1">
    <citation type="journal article" date="2019" name="bioRxiv">
        <title>The Genome of the Zebra Mussel, Dreissena polymorpha: A Resource for Invasive Species Research.</title>
        <authorList>
            <person name="McCartney M.A."/>
            <person name="Auch B."/>
            <person name="Kono T."/>
            <person name="Mallez S."/>
            <person name="Zhang Y."/>
            <person name="Obille A."/>
            <person name="Becker A."/>
            <person name="Abrahante J.E."/>
            <person name="Garbe J."/>
            <person name="Badalamenti J.P."/>
            <person name="Herman A."/>
            <person name="Mangelson H."/>
            <person name="Liachko I."/>
            <person name="Sullivan S."/>
            <person name="Sone E.D."/>
            <person name="Koren S."/>
            <person name="Silverstein K.A.T."/>
            <person name="Beckman K.B."/>
            <person name="Gohl D.M."/>
        </authorList>
    </citation>
    <scope>NUCLEOTIDE SEQUENCE</scope>
    <source>
        <strain evidence="11">Duluth1</strain>
        <tissue evidence="11">Whole animal</tissue>
    </source>
</reference>
<feature type="compositionally biased region" description="Basic and acidic residues" evidence="8">
    <location>
        <begin position="1566"/>
        <end position="1615"/>
    </location>
</feature>
<dbReference type="PROSITE" id="PS50021">
    <property type="entry name" value="CH"/>
    <property type="match status" value="1"/>
</dbReference>
<feature type="compositionally biased region" description="Polar residues" evidence="8">
    <location>
        <begin position="1339"/>
        <end position="1352"/>
    </location>
</feature>
<feature type="region of interest" description="Disordered" evidence="8">
    <location>
        <begin position="964"/>
        <end position="987"/>
    </location>
</feature>
<feature type="region of interest" description="Disordered" evidence="8">
    <location>
        <begin position="1002"/>
        <end position="1042"/>
    </location>
</feature>
<dbReference type="GO" id="GO:0031175">
    <property type="term" value="P:neuron projection development"/>
    <property type="evidence" value="ECO:0007669"/>
    <property type="project" value="InterPro"/>
</dbReference>
<keyword evidence="3 6" id="KW-0493">Microtubule</keyword>
<feature type="compositionally biased region" description="Polar residues" evidence="8">
    <location>
        <begin position="703"/>
        <end position="725"/>
    </location>
</feature>